<dbReference type="Gene3D" id="3.90.226.10">
    <property type="entry name" value="2-enoyl-CoA Hydratase, Chain A, domain 1"/>
    <property type="match status" value="1"/>
</dbReference>
<name>A0ABX5EEW6_9MICO</name>
<organism evidence="3 4">
    <name type="scientific">Isoptericola halotolerans</name>
    <dbReference type="NCBI Taxonomy" id="300560"/>
    <lineage>
        <taxon>Bacteria</taxon>
        <taxon>Bacillati</taxon>
        <taxon>Actinomycetota</taxon>
        <taxon>Actinomycetes</taxon>
        <taxon>Micrococcales</taxon>
        <taxon>Promicromonosporaceae</taxon>
        <taxon>Isoptericola</taxon>
    </lineage>
</organism>
<accession>A0ABX5EEW6</accession>
<evidence type="ECO:0000256" key="1">
    <source>
        <dbReference type="ARBA" id="ARBA00005254"/>
    </source>
</evidence>
<sequence length="269" mass="28591">MSHVTCTVTDGVADVRLDRPDKLNALSLAMVHDLGATARRLRRDPTLRAVVLSGAGRAFCAGMDLGSAARDPRGTARAFVPTWRGTNPLQEACWAWRRLPVPVVAATHGAVLGAGLQLALAADLRVTAPDARWCVMETARGLVPDMTGVRSLVQLVGIETAKRLTFTADEVSGTDAVALGLAGTASDTPYDDAHHLAARLAERRPEALAAAKRLFDRRWSAGDRRTFAAERRAQLRLLPGALGALKGMQGGRGPRSGRTDVPPARQDAV</sequence>
<keyword evidence="4" id="KW-1185">Reference proteome</keyword>
<comment type="caution">
    <text evidence="3">The sequence shown here is derived from an EMBL/GenBank/DDBJ whole genome shotgun (WGS) entry which is preliminary data.</text>
</comment>
<dbReference type="RefSeq" id="WP_106266718.1">
    <property type="nucleotide sequence ID" value="NZ_PVTX01000004.1"/>
</dbReference>
<dbReference type="EMBL" id="PVTX01000004">
    <property type="protein sequence ID" value="PRZ07697.1"/>
    <property type="molecule type" value="Genomic_DNA"/>
</dbReference>
<reference evidence="3 4" key="1">
    <citation type="submission" date="2018-03" db="EMBL/GenBank/DDBJ databases">
        <title>Comparative analysis of microorganisms from saline springs in Andes Mountain Range, Colombia.</title>
        <authorList>
            <person name="Rubin E."/>
        </authorList>
    </citation>
    <scope>NUCLEOTIDE SEQUENCE [LARGE SCALE GENOMIC DNA]</scope>
    <source>
        <strain evidence="3 4">CG 23</strain>
    </source>
</reference>
<dbReference type="PANTHER" id="PTHR43149:SF1">
    <property type="entry name" value="DELTA(3,5)-DELTA(2,4)-DIENOYL-COA ISOMERASE, MITOCHONDRIAL"/>
    <property type="match status" value="1"/>
</dbReference>
<dbReference type="InterPro" id="IPR001753">
    <property type="entry name" value="Enoyl-CoA_hydra/iso"/>
</dbReference>
<dbReference type="InterPro" id="IPR029045">
    <property type="entry name" value="ClpP/crotonase-like_dom_sf"/>
</dbReference>
<evidence type="ECO:0000313" key="3">
    <source>
        <dbReference type="EMBL" id="PRZ07697.1"/>
    </source>
</evidence>
<dbReference type="SUPFAM" id="SSF52096">
    <property type="entry name" value="ClpP/crotonase"/>
    <property type="match status" value="1"/>
</dbReference>
<gene>
    <name evidence="3" type="ORF">BCL65_104140</name>
</gene>
<feature type="region of interest" description="Disordered" evidence="2">
    <location>
        <begin position="244"/>
        <end position="269"/>
    </location>
</feature>
<evidence type="ECO:0000256" key="2">
    <source>
        <dbReference type="SAM" id="MobiDB-lite"/>
    </source>
</evidence>
<dbReference type="Pfam" id="PF00378">
    <property type="entry name" value="ECH_1"/>
    <property type="match status" value="1"/>
</dbReference>
<dbReference type="NCBIfam" id="NF005699">
    <property type="entry name" value="PRK07509.1"/>
    <property type="match status" value="1"/>
</dbReference>
<dbReference type="InterPro" id="IPR045002">
    <property type="entry name" value="Ech1-like"/>
</dbReference>
<evidence type="ECO:0000313" key="4">
    <source>
        <dbReference type="Proteomes" id="UP000239895"/>
    </source>
</evidence>
<dbReference type="Proteomes" id="UP000239895">
    <property type="component" value="Unassembled WGS sequence"/>
</dbReference>
<dbReference type="PANTHER" id="PTHR43149">
    <property type="entry name" value="ENOYL-COA HYDRATASE"/>
    <property type="match status" value="1"/>
</dbReference>
<protein>
    <submittedName>
        <fullName evidence="3">Enoyl-CoA hydratase/carnithine racemase</fullName>
    </submittedName>
</protein>
<dbReference type="CDD" id="cd06558">
    <property type="entry name" value="crotonase-like"/>
    <property type="match status" value="1"/>
</dbReference>
<comment type="similarity">
    <text evidence="1">Belongs to the enoyl-CoA hydratase/isomerase family.</text>
</comment>
<proteinExistence type="inferred from homology"/>